<dbReference type="RefSeq" id="XP_025339796.1">
    <property type="nucleotide sequence ID" value="XM_025484865.1"/>
</dbReference>
<dbReference type="EMBL" id="PKFO01000001">
    <property type="protein sequence ID" value="PVH18856.1"/>
    <property type="molecule type" value="Genomic_DNA"/>
</dbReference>
<gene>
    <name evidence="1" type="ORF">CXQ85_001146</name>
</gene>
<evidence type="ECO:0000313" key="2">
    <source>
        <dbReference type="Proteomes" id="UP000244309"/>
    </source>
</evidence>
<protein>
    <submittedName>
        <fullName evidence="1">Uncharacterized protein</fullName>
    </submittedName>
</protein>
<dbReference type="AlphaFoldDB" id="A0A2V1AMT1"/>
<dbReference type="GeneID" id="37006477"/>
<evidence type="ECO:0000313" key="1">
    <source>
        <dbReference type="EMBL" id="PVH18856.1"/>
    </source>
</evidence>
<keyword evidence="2" id="KW-1185">Reference proteome</keyword>
<comment type="caution">
    <text evidence="1">The sequence shown here is derived from an EMBL/GenBank/DDBJ whole genome shotgun (WGS) entry which is preliminary data.</text>
</comment>
<dbReference type="Proteomes" id="UP000244309">
    <property type="component" value="Unassembled WGS sequence"/>
</dbReference>
<proteinExistence type="predicted"/>
<sequence>MSAVQESFETLSVRSMDSEERDSWTAQSEAINSEIQDILVDVLVVFSQLPELTTSSNAIEAWAAAFEQLFELVPGLKPVFDMAPSDDAEMRFEGRPGRFYSPIEEEYFLATFFQDFWEMLVSTAKLGDLAVGSALADPRDDSINVYEYVKERKNGAPRRRSRRESSFREGSSLPFTKNEVKHASDDSASSDLEDHLSFLADAASKADSPFDKLLHTAEAINKNSESPVSRFFSTFKRQEFVALYGSVRGTPSAQVLLDVLTKYYKEFQAEPHLFNAPDSGTFLKDLQRASKRDDGRSSSVTK</sequence>
<reference evidence="1 2" key="1">
    <citation type="submission" date="2017-12" db="EMBL/GenBank/DDBJ databases">
        <title>Genome Sequence of a Multidrug-Resistant Candida haemulonii Isolate from a Patient with Chronic Leg Ulcers in Israel.</title>
        <authorList>
            <person name="Chow N.A."/>
            <person name="Gade L."/>
            <person name="Batra D."/>
            <person name="Rowe L.A."/>
            <person name="Ben-Ami R."/>
            <person name="Loparev V.N."/>
            <person name="Litvintseva A.P."/>
        </authorList>
    </citation>
    <scope>NUCLEOTIDE SEQUENCE [LARGE SCALE GENOMIC DNA]</scope>
    <source>
        <strain evidence="1 2">B11899</strain>
    </source>
</reference>
<organism evidence="1 2">
    <name type="scientific">Candidozyma haemuli</name>
    <dbReference type="NCBI Taxonomy" id="45357"/>
    <lineage>
        <taxon>Eukaryota</taxon>
        <taxon>Fungi</taxon>
        <taxon>Dikarya</taxon>
        <taxon>Ascomycota</taxon>
        <taxon>Saccharomycotina</taxon>
        <taxon>Pichiomycetes</taxon>
        <taxon>Metschnikowiaceae</taxon>
        <taxon>Candidozyma</taxon>
    </lineage>
</organism>
<accession>A0A2V1AMT1</accession>
<name>A0A2V1AMT1_9ASCO</name>
<dbReference type="OrthoDB" id="4090643at2759"/>
<dbReference type="VEuPathDB" id="FungiDB:CXQ85_001146"/>